<dbReference type="Proteomes" id="UP000593560">
    <property type="component" value="Unassembled WGS sequence"/>
</dbReference>
<dbReference type="Pfam" id="PF09737">
    <property type="entry name" value="Det1"/>
    <property type="match status" value="1"/>
</dbReference>
<feature type="chain" id="PRO_5029451431" description="Secreted protein" evidence="1">
    <location>
        <begin position="21"/>
        <end position="109"/>
    </location>
</feature>
<dbReference type="GO" id="GO:0032436">
    <property type="term" value="P:positive regulation of proteasomal ubiquitin-dependent protein catabolic process"/>
    <property type="evidence" value="ECO:0007669"/>
    <property type="project" value="TreeGrafter"/>
</dbReference>
<evidence type="ECO:0000256" key="1">
    <source>
        <dbReference type="SAM" id="SignalP"/>
    </source>
</evidence>
<gene>
    <name evidence="2" type="ORF">Gohar_020790</name>
</gene>
<reference evidence="2 3" key="1">
    <citation type="journal article" date="2019" name="Genome Biol. Evol.">
        <title>Insights into the evolution of the New World diploid cottons (Gossypium, subgenus Houzingenia) based on genome sequencing.</title>
        <authorList>
            <person name="Grover C.E."/>
            <person name="Arick M.A. 2nd"/>
            <person name="Thrash A."/>
            <person name="Conover J.L."/>
            <person name="Sanders W.S."/>
            <person name="Peterson D.G."/>
            <person name="Frelichowski J.E."/>
            <person name="Scheffler J.A."/>
            <person name="Scheffler B.E."/>
            <person name="Wendel J.F."/>
        </authorList>
    </citation>
    <scope>NUCLEOTIDE SEQUENCE [LARGE SCALE GENOMIC DNA]</scope>
    <source>
        <strain evidence="2">0</strain>
        <tissue evidence="2">Leaf</tissue>
    </source>
</reference>
<dbReference type="PANTHER" id="PTHR13374">
    <property type="entry name" value="DET1 HOMOLOG DE-ETIOLATED-1 HOMOLOG"/>
    <property type="match status" value="1"/>
</dbReference>
<sequence length="109" mass="12558">MYAFPLLIVYLLLQTWLISASPFSGMFLQLISATDRPRQSTDHPIRFISRRQPNILKFKIKTGPEFGGADGRSKKYSHFLFHPAWPLALSFIQPSLFLPPSAVNIHFRR</sequence>
<comment type="caution">
    <text evidence="2">The sequence shown here is derived from an EMBL/GenBank/DDBJ whole genome shotgun (WGS) entry which is preliminary data.</text>
</comment>
<dbReference type="GO" id="GO:1990756">
    <property type="term" value="F:ubiquitin-like ligase-substrate adaptor activity"/>
    <property type="evidence" value="ECO:0007669"/>
    <property type="project" value="TreeGrafter"/>
</dbReference>
<keyword evidence="1" id="KW-0732">Signal</keyword>
<name>A0A7J9HYU8_9ROSI</name>
<evidence type="ECO:0008006" key="4">
    <source>
        <dbReference type="Google" id="ProtNLM"/>
    </source>
</evidence>
<dbReference type="OrthoDB" id="18339at2759"/>
<evidence type="ECO:0000313" key="3">
    <source>
        <dbReference type="Proteomes" id="UP000593560"/>
    </source>
</evidence>
<dbReference type="GO" id="GO:0016567">
    <property type="term" value="P:protein ubiquitination"/>
    <property type="evidence" value="ECO:0007669"/>
    <property type="project" value="TreeGrafter"/>
</dbReference>
<dbReference type="GO" id="GO:0031461">
    <property type="term" value="C:cullin-RING ubiquitin ligase complex"/>
    <property type="evidence" value="ECO:0007669"/>
    <property type="project" value="TreeGrafter"/>
</dbReference>
<accession>A0A7J9HYU8</accession>
<dbReference type="GO" id="GO:0005634">
    <property type="term" value="C:nucleus"/>
    <property type="evidence" value="ECO:0007669"/>
    <property type="project" value="TreeGrafter"/>
</dbReference>
<dbReference type="InterPro" id="IPR019138">
    <property type="entry name" value="De-etiolated_protein_1_Det1"/>
</dbReference>
<protein>
    <recommendedName>
        <fullName evidence="4">Secreted protein</fullName>
    </recommendedName>
</protein>
<dbReference type="EMBL" id="JABFAD010000012">
    <property type="protein sequence ID" value="MBA0815012.1"/>
    <property type="molecule type" value="Genomic_DNA"/>
</dbReference>
<dbReference type="AlphaFoldDB" id="A0A7J9HYU8"/>
<feature type="signal peptide" evidence="1">
    <location>
        <begin position="1"/>
        <end position="20"/>
    </location>
</feature>
<keyword evidence="3" id="KW-1185">Reference proteome</keyword>
<organism evidence="2 3">
    <name type="scientific">Gossypium harknessii</name>
    <dbReference type="NCBI Taxonomy" id="34285"/>
    <lineage>
        <taxon>Eukaryota</taxon>
        <taxon>Viridiplantae</taxon>
        <taxon>Streptophyta</taxon>
        <taxon>Embryophyta</taxon>
        <taxon>Tracheophyta</taxon>
        <taxon>Spermatophyta</taxon>
        <taxon>Magnoliopsida</taxon>
        <taxon>eudicotyledons</taxon>
        <taxon>Gunneridae</taxon>
        <taxon>Pentapetalae</taxon>
        <taxon>rosids</taxon>
        <taxon>malvids</taxon>
        <taxon>Malvales</taxon>
        <taxon>Malvaceae</taxon>
        <taxon>Malvoideae</taxon>
        <taxon>Gossypium</taxon>
    </lineage>
</organism>
<dbReference type="PANTHER" id="PTHR13374:SF3">
    <property type="entry name" value="DET1 HOMOLOG"/>
    <property type="match status" value="1"/>
</dbReference>
<evidence type="ECO:0000313" key="2">
    <source>
        <dbReference type="EMBL" id="MBA0815012.1"/>
    </source>
</evidence>
<dbReference type="GO" id="GO:0031625">
    <property type="term" value="F:ubiquitin protein ligase binding"/>
    <property type="evidence" value="ECO:0007669"/>
    <property type="project" value="TreeGrafter"/>
</dbReference>
<proteinExistence type="predicted"/>